<dbReference type="InterPro" id="IPR016181">
    <property type="entry name" value="Acyl_CoA_acyltransferase"/>
</dbReference>
<dbReference type="SUPFAM" id="SSF55729">
    <property type="entry name" value="Acyl-CoA N-acyltransferases (Nat)"/>
    <property type="match status" value="1"/>
</dbReference>
<dbReference type="CDD" id="cd04301">
    <property type="entry name" value="NAT_SF"/>
    <property type="match status" value="1"/>
</dbReference>
<dbReference type="InterPro" id="IPR013653">
    <property type="entry name" value="GCN5-like_dom"/>
</dbReference>
<dbReference type="PANTHER" id="PTHR43420:SF3">
    <property type="entry name" value="N-ACETYLTRANSFERASE DOMAIN-CONTAINING PROTEIN"/>
    <property type="match status" value="1"/>
</dbReference>
<evidence type="ECO:0000259" key="3">
    <source>
        <dbReference type="PROSITE" id="PS51186"/>
    </source>
</evidence>
<evidence type="ECO:0000256" key="2">
    <source>
        <dbReference type="ARBA" id="ARBA00023315"/>
    </source>
</evidence>
<evidence type="ECO:0000313" key="5">
    <source>
        <dbReference type="Proteomes" id="UP001529338"/>
    </source>
</evidence>
<dbReference type="Gene3D" id="3.40.630.30">
    <property type="match status" value="1"/>
</dbReference>
<dbReference type="InterPro" id="IPR050680">
    <property type="entry name" value="YpeA/RimI_acetyltransf"/>
</dbReference>
<evidence type="ECO:0000256" key="1">
    <source>
        <dbReference type="ARBA" id="ARBA00022679"/>
    </source>
</evidence>
<feature type="domain" description="N-acetyltransferase" evidence="3">
    <location>
        <begin position="98"/>
        <end position="230"/>
    </location>
</feature>
<sequence length="233" mass="24167">MPDADPSVLDNPAAHALAGPDARFAIRNGAAARYRTDVSPFAATPAADDDAAWRDLAALVPAGDAVGLADPVLPAGWSALGVYRVLQLVDVSVEAAADGVVPLGDADVPEMRELVDLARPGPFAERTIELGGYVGIRVDGRLVAMAGERVHPAGWAEVSAVCTHPDHRGRGYAARAVRAVVGGVRERGDRAFLHVEAGNGGALRLYEALGFVVRREGEIVVAAPGEITVPAPH</sequence>
<proteinExistence type="predicted"/>
<dbReference type="InterPro" id="IPR000182">
    <property type="entry name" value="GNAT_dom"/>
</dbReference>
<name>A0ABT7SGF6_9CELL</name>
<dbReference type="Proteomes" id="UP001529338">
    <property type="component" value="Unassembled WGS sequence"/>
</dbReference>
<dbReference type="RefSeq" id="WP_289455029.1">
    <property type="nucleotide sequence ID" value="NZ_JAUCGQ010000001.1"/>
</dbReference>
<keyword evidence="2 4" id="KW-0012">Acyltransferase</keyword>
<dbReference type="GO" id="GO:0016746">
    <property type="term" value="F:acyltransferase activity"/>
    <property type="evidence" value="ECO:0007669"/>
    <property type="project" value="UniProtKB-KW"/>
</dbReference>
<keyword evidence="1 4" id="KW-0808">Transferase</keyword>
<dbReference type="EMBL" id="JAUCGQ010000001">
    <property type="protein sequence ID" value="MDM7855226.1"/>
    <property type="molecule type" value="Genomic_DNA"/>
</dbReference>
<dbReference type="Pfam" id="PF08445">
    <property type="entry name" value="FR47"/>
    <property type="match status" value="1"/>
</dbReference>
<dbReference type="PANTHER" id="PTHR43420">
    <property type="entry name" value="ACETYLTRANSFERASE"/>
    <property type="match status" value="1"/>
</dbReference>
<dbReference type="PROSITE" id="PS51186">
    <property type="entry name" value="GNAT"/>
    <property type="match status" value="1"/>
</dbReference>
<dbReference type="EC" id="2.3.1.-" evidence="4"/>
<comment type="caution">
    <text evidence="4">The sequence shown here is derived from an EMBL/GenBank/DDBJ whole genome shotgun (WGS) entry which is preliminary data.</text>
</comment>
<protein>
    <submittedName>
        <fullName evidence="4">GNAT family N-acetyltransferase</fullName>
        <ecNumber evidence="4">2.3.1.-</ecNumber>
    </submittedName>
</protein>
<accession>A0ABT7SGF6</accession>
<reference evidence="4 5" key="1">
    <citation type="submission" date="2023-06" db="EMBL/GenBank/DDBJ databases">
        <title>Cellulomonas sp. MW4 Whole genome sequence.</title>
        <authorList>
            <person name="Park S."/>
        </authorList>
    </citation>
    <scope>NUCLEOTIDE SEQUENCE [LARGE SCALE GENOMIC DNA]</scope>
    <source>
        <strain evidence="4 5">MW4</strain>
    </source>
</reference>
<keyword evidence="5" id="KW-1185">Reference proteome</keyword>
<organism evidence="4 5">
    <name type="scientific">Cellulomonas alba</name>
    <dbReference type="NCBI Taxonomy" id="3053467"/>
    <lineage>
        <taxon>Bacteria</taxon>
        <taxon>Bacillati</taxon>
        <taxon>Actinomycetota</taxon>
        <taxon>Actinomycetes</taxon>
        <taxon>Micrococcales</taxon>
        <taxon>Cellulomonadaceae</taxon>
        <taxon>Cellulomonas</taxon>
    </lineage>
</organism>
<evidence type="ECO:0000313" key="4">
    <source>
        <dbReference type="EMBL" id="MDM7855226.1"/>
    </source>
</evidence>
<gene>
    <name evidence="4" type="ORF">QRT04_09815</name>
</gene>